<dbReference type="Pfam" id="PF02518">
    <property type="entry name" value="HATPase_c"/>
    <property type="match status" value="1"/>
</dbReference>
<accession>A0A4R6SQ31</accession>
<dbReference type="RefSeq" id="WP_133577691.1">
    <property type="nucleotide sequence ID" value="NZ_SNYC01000007.1"/>
</dbReference>
<evidence type="ECO:0000313" key="10">
    <source>
        <dbReference type="Proteomes" id="UP000295620"/>
    </source>
</evidence>
<evidence type="ECO:0000256" key="2">
    <source>
        <dbReference type="ARBA" id="ARBA00012438"/>
    </source>
</evidence>
<dbReference type="InterPro" id="IPR003594">
    <property type="entry name" value="HATPase_dom"/>
</dbReference>
<feature type="transmembrane region" description="Helical" evidence="7">
    <location>
        <begin position="12"/>
        <end position="33"/>
    </location>
</feature>
<dbReference type="GO" id="GO:0016036">
    <property type="term" value="P:cellular response to phosphate starvation"/>
    <property type="evidence" value="ECO:0007669"/>
    <property type="project" value="TreeGrafter"/>
</dbReference>
<dbReference type="CDD" id="cd00082">
    <property type="entry name" value="HisKA"/>
    <property type="match status" value="1"/>
</dbReference>
<keyword evidence="4" id="KW-0808">Transferase</keyword>
<dbReference type="Gene3D" id="3.30.565.10">
    <property type="entry name" value="Histidine kinase-like ATPase, C-terminal domain"/>
    <property type="match status" value="1"/>
</dbReference>
<evidence type="ECO:0000256" key="4">
    <source>
        <dbReference type="ARBA" id="ARBA00022679"/>
    </source>
</evidence>
<organism evidence="9 10">
    <name type="scientific">Pedobacter metabolipauper</name>
    <dbReference type="NCBI Taxonomy" id="425513"/>
    <lineage>
        <taxon>Bacteria</taxon>
        <taxon>Pseudomonadati</taxon>
        <taxon>Bacteroidota</taxon>
        <taxon>Sphingobacteriia</taxon>
        <taxon>Sphingobacteriales</taxon>
        <taxon>Sphingobacteriaceae</taxon>
        <taxon>Pedobacter</taxon>
    </lineage>
</organism>
<dbReference type="SMART" id="SM00388">
    <property type="entry name" value="HisKA"/>
    <property type="match status" value="1"/>
</dbReference>
<dbReference type="EC" id="2.7.13.3" evidence="2"/>
<dbReference type="InterPro" id="IPR003661">
    <property type="entry name" value="HisK_dim/P_dom"/>
</dbReference>
<keyword evidence="7" id="KW-1133">Transmembrane helix</keyword>
<evidence type="ECO:0000256" key="5">
    <source>
        <dbReference type="ARBA" id="ARBA00022777"/>
    </source>
</evidence>
<dbReference type="InterPro" id="IPR005467">
    <property type="entry name" value="His_kinase_dom"/>
</dbReference>
<dbReference type="GO" id="GO:0004721">
    <property type="term" value="F:phosphoprotein phosphatase activity"/>
    <property type="evidence" value="ECO:0007669"/>
    <property type="project" value="TreeGrafter"/>
</dbReference>
<dbReference type="PROSITE" id="PS50109">
    <property type="entry name" value="HIS_KIN"/>
    <property type="match status" value="1"/>
</dbReference>
<dbReference type="EMBL" id="SNYC01000007">
    <property type="protein sequence ID" value="TDQ06859.1"/>
    <property type="molecule type" value="Genomic_DNA"/>
</dbReference>
<dbReference type="Pfam" id="PF00512">
    <property type="entry name" value="HisKA"/>
    <property type="match status" value="1"/>
</dbReference>
<dbReference type="Gene3D" id="1.10.287.130">
    <property type="match status" value="1"/>
</dbReference>
<keyword evidence="10" id="KW-1185">Reference proteome</keyword>
<sequence>MKLQFKLALYNTLTKVAIITLLGILILASINHISTKHIQQRLLQKKSKLILNLSNVEINDLLTKQGTFTDYNLLKEEYIILKEVANTKVPLKQYFITEQKSIEGSNEEYQILIADFIYEGKTYQLELGETRSNISQLEHTISVFTFFILIVAVVLTLIADLAFTQFLLAPLYQIIDKKLNKVNDPINFNYEPVATTTQDFKILDQSISSLMNKIATLFLTEKEFIANVSHELLTPISILNTRLENLLNDEQLTSEGENKIFACLKTLSRLKSIINSLLLISKVENNQYHKKDSISIKETVAEVFEELQHRLMMMDLKMEMNISTDHTFYGNQSLIHTLLMNLISNAIKYNIPSGTINVYSLNSKYGFGLFIEDTGKGMDAEQVQNAFVRFEKFQSEKEDSHGLGLAIARSIAAFHQIELTIESHKGKGTRLKLHFPN</sequence>
<keyword evidence="7" id="KW-0472">Membrane</keyword>
<dbReference type="Proteomes" id="UP000295620">
    <property type="component" value="Unassembled WGS sequence"/>
</dbReference>
<dbReference type="PANTHER" id="PTHR45453:SF1">
    <property type="entry name" value="PHOSPHATE REGULON SENSOR PROTEIN PHOR"/>
    <property type="match status" value="1"/>
</dbReference>
<keyword evidence="3" id="KW-0597">Phosphoprotein</keyword>
<dbReference type="PANTHER" id="PTHR45453">
    <property type="entry name" value="PHOSPHATE REGULON SENSOR PROTEIN PHOR"/>
    <property type="match status" value="1"/>
</dbReference>
<dbReference type="InterPro" id="IPR004358">
    <property type="entry name" value="Sig_transdc_His_kin-like_C"/>
</dbReference>
<dbReference type="CDD" id="cd00075">
    <property type="entry name" value="HATPase"/>
    <property type="match status" value="1"/>
</dbReference>
<comment type="caution">
    <text evidence="9">The sequence shown here is derived from an EMBL/GenBank/DDBJ whole genome shotgun (WGS) entry which is preliminary data.</text>
</comment>
<keyword evidence="6" id="KW-0902">Two-component regulatory system</keyword>
<evidence type="ECO:0000256" key="6">
    <source>
        <dbReference type="ARBA" id="ARBA00023012"/>
    </source>
</evidence>
<feature type="transmembrane region" description="Helical" evidence="7">
    <location>
        <begin position="141"/>
        <end position="168"/>
    </location>
</feature>
<dbReference type="InterPro" id="IPR050351">
    <property type="entry name" value="BphY/WalK/GraS-like"/>
</dbReference>
<comment type="catalytic activity">
    <reaction evidence="1">
        <text>ATP + protein L-histidine = ADP + protein N-phospho-L-histidine.</text>
        <dbReference type="EC" id="2.7.13.3"/>
    </reaction>
</comment>
<dbReference type="SUPFAM" id="SSF55874">
    <property type="entry name" value="ATPase domain of HSP90 chaperone/DNA topoisomerase II/histidine kinase"/>
    <property type="match status" value="1"/>
</dbReference>
<name>A0A4R6SQ31_9SPHI</name>
<feature type="domain" description="Histidine kinase" evidence="8">
    <location>
        <begin position="227"/>
        <end position="437"/>
    </location>
</feature>
<keyword evidence="7" id="KW-0812">Transmembrane</keyword>
<dbReference type="PRINTS" id="PR00344">
    <property type="entry name" value="BCTRLSENSOR"/>
</dbReference>
<dbReference type="SUPFAM" id="SSF47384">
    <property type="entry name" value="Homodimeric domain of signal transducing histidine kinase"/>
    <property type="match status" value="1"/>
</dbReference>
<dbReference type="InterPro" id="IPR036097">
    <property type="entry name" value="HisK_dim/P_sf"/>
</dbReference>
<dbReference type="OrthoDB" id="1522504at2"/>
<dbReference type="InterPro" id="IPR036890">
    <property type="entry name" value="HATPase_C_sf"/>
</dbReference>
<gene>
    <name evidence="9" type="ORF">ATK78_3871</name>
</gene>
<dbReference type="SMART" id="SM00387">
    <property type="entry name" value="HATPase_c"/>
    <property type="match status" value="1"/>
</dbReference>
<evidence type="ECO:0000256" key="3">
    <source>
        <dbReference type="ARBA" id="ARBA00022553"/>
    </source>
</evidence>
<evidence type="ECO:0000313" key="9">
    <source>
        <dbReference type="EMBL" id="TDQ06859.1"/>
    </source>
</evidence>
<evidence type="ECO:0000256" key="7">
    <source>
        <dbReference type="SAM" id="Phobius"/>
    </source>
</evidence>
<dbReference type="GO" id="GO:0000155">
    <property type="term" value="F:phosphorelay sensor kinase activity"/>
    <property type="evidence" value="ECO:0007669"/>
    <property type="project" value="InterPro"/>
</dbReference>
<evidence type="ECO:0000256" key="1">
    <source>
        <dbReference type="ARBA" id="ARBA00000085"/>
    </source>
</evidence>
<protein>
    <recommendedName>
        <fullName evidence="2">histidine kinase</fullName>
        <ecNumber evidence="2">2.7.13.3</ecNumber>
    </recommendedName>
</protein>
<evidence type="ECO:0000259" key="8">
    <source>
        <dbReference type="PROSITE" id="PS50109"/>
    </source>
</evidence>
<proteinExistence type="predicted"/>
<reference evidence="9 10" key="1">
    <citation type="submission" date="2019-03" db="EMBL/GenBank/DDBJ databases">
        <title>Genomic Encyclopedia of Archaeal and Bacterial Type Strains, Phase II (KMG-II): from individual species to whole genera.</title>
        <authorList>
            <person name="Goeker M."/>
        </authorList>
    </citation>
    <scope>NUCLEOTIDE SEQUENCE [LARGE SCALE GENOMIC DNA]</scope>
    <source>
        <strain evidence="9 10">DSM 19035</strain>
    </source>
</reference>
<dbReference type="AlphaFoldDB" id="A0A4R6SQ31"/>
<dbReference type="GO" id="GO:0005886">
    <property type="term" value="C:plasma membrane"/>
    <property type="evidence" value="ECO:0007669"/>
    <property type="project" value="TreeGrafter"/>
</dbReference>
<keyword evidence="5 9" id="KW-0418">Kinase</keyword>